<dbReference type="SUPFAM" id="SSF54826">
    <property type="entry name" value="Enolase N-terminal domain-like"/>
    <property type="match status" value="1"/>
</dbReference>
<proteinExistence type="predicted"/>
<comment type="caution">
    <text evidence="1">The sequence shown here is derived from an EMBL/GenBank/DDBJ whole genome shotgun (WGS) entry which is preliminary data.</text>
</comment>
<dbReference type="Gene3D" id="3.20.20.120">
    <property type="entry name" value="Enolase-like C-terminal domain"/>
    <property type="match status" value="1"/>
</dbReference>
<dbReference type="AlphaFoldDB" id="A0AAD9MR76"/>
<dbReference type="Proteomes" id="UP001208570">
    <property type="component" value="Unassembled WGS sequence"/>
</dbReference>
<dbReference type="EMBL" id="JAODUP010001496">
    <property type="protein sequence ID" value="KAK2140064.1"/>
    <property type="molecule type" value="Genomic_DNA"/>
</dbReference>
<name>A0AAD9MR76_9ANNE</name>
<keyword evidence="2" id="KW-1185">Reference proteome</keyword>
<gene>
    <name evidence="1" type="ORF">LSH36_1496g00004</name>
</gene>
<reference evidence="1" key="1">
    <citation type="journal article" date="2023" name="Mol. Biol. Evol.">
        <title>Third-Generation Sequencing Reveals the Adaptive Role of the Epigenome in Three Deep-Sea Polychaetes.</title>
        <authorList>
            <person name="Perez M."/>
            <person name="Aroh O."/>
            <person name="Sun Y."/>
            <person name="Lan Y."/>
            <person name="Juniper S.K."/>
            <person name="Young C.R."/>
            <person name="Angers B."/>
            <person name="Qian P.Y."/>
        </authorList>
    </citation>
    <scope>NUCLEOTIDE SEQUENCE</scope>
    <source>
        <strain evidence="1">P08H-3</strain>
    </source>
</reference>
<sequence>MKGVIHLAAASIINALWDLWARIEGKDPEKLVSTIDFTYIEDSLTKQEAIEAEILKNGFTAYTTSAGWLGYDDDKIRKAPDMQNSYHPVLHIDPDMSQHIIIIKHASKLGFCLTYLSQQVASKVCNVNSDSYIISNDLAVLVVNST</sequence>
<accession>A0AAD9MR76</accession>
<dbReference type="InterPro" id="IPR036849">
    <property type="entry name" value="Enolase-like_C_sf"/>
</dbReference>
<evidence type="ECO:0000313" key="1">
    <source>
        <dbReference type="EMBL" id="KAK2140064.1"/>
    </source>
</evidence>
<dbReference type="Gene3D" id="3.30.390.10">
    <property type="entry name" value="Enolase-like, N-terminal domain"/>
    <property type="match status" value="1"/>
</dbReference>
<evidence type="ECO:0000313" key="2">
    <source>
        <dbReference type="Proteomes" id="UP001208570"/>
    </source>
</evidence>
<protein>
    <submittedName>
        <fullName evidence="1">Uncharacterized protein</fullName>
    </submittedName>
</protein>
<dbReference type="InterPro" id="IPR029017">
    <property type="entry name" value="Enolase-like_N"/>
</dbReference>
<organism evidence="1 2">
    <name type="scientific">Paralvinella palmiformis</name>
    <dbReference type="NCBI Taxonomy" id="53620"/>
    <lineage>
        <taxon>Eukaryota</taxon>
        <taxon>Metazoa</taxon>
        <taxon>Spiralia</taxon>
        <taxon>Lophotrochozoa</taxon>
        <taxon>Annelida</taxon>
        <taxon>Polychaeta</taxon>
        <taxon>Sedentaria</taxon>
        <taxon>Canalipalpata</taxon>
        <taxon>Terebellida</taxon>
        <taxon>Terebelliformia</taxon>
        <taxon>Alvinellidae</taxon>
        <taxon>Paralvinella</taxon>
    </lineage>
</organism>